<feature type="compositionally biased region" description="Low complexity" evidence="1">
    <location>
        <begin position="22"/>
        <end position="33"/>
    </location>
</feature>
<proteinExistence type="predicted"/>
<gene>
    <name evidence="2" type="ORF">BCV70DRAFT_197125</name>
</gene>
<dbReference type="AlphaFoldDB" id="A0A317XX57"/>
<organism evidence="2 3">
    <name type="scientific">Testicularia cyperi</name>
    <dbReference type="NCBI Taxonomy" id="1882483"/>
    <lineage>
        <taxon>Eukaryota</taxon>
        <taxon>Fungi</taxon>
        <taxon>Dikarya</taxon>
        <taxon>Basidiomycota</taxon>
        <taxon>Ustilaginomycotina</taxon>
        <taxon>Ustilaginomycetes</taxon>
        <taxon>Ustilaginales</taxon>
        <taxon>Anthracoideaceae</taxon>
        <taxon>Testicularia</taxon>
    </lineage>
</organism>
<evidence type="ECO:0000313" key="2">
    <source>
        <dbReference type="EMBL" id="PWZ02865.1"/>
    </source>
</evidence>
<evidence type="ECO:0000256" key="1">
    <source>
        <dbReference type="SAM" id="MobiDB-lite"/>
    </source>
</evidence>
<dbReference type="OrthoDB" id="2552560at2759"/>
<sequence>MSQSTPTATPLRRQRAVDTPGSARSTLSASTSTDRATLVDRIDDLELSIRDLKRQINAERERRSTASQRQLEKRRAISGSDSASSLSSFGLTEAEVRERVLEKLREMDDDALSALLTASTQNLARFIIGSDTSSLLTINPMLIPSKSVGIEGVGSGSDIDRRLRSAFALPSKRERDRMQQEGGDPRAVQKAAHARSINEWLLDRQKRTEALVRSLSQFTYLEIESLTQTDKSVGRRGGGREGNELTESATRTVRIKANMARLFPLEIGFDITDDASLGSPQITRLSVDLPTWLESALNEGSNHLARLIRRNDLPAVLLTLRTLIPMISLRRTLFTTLMQQYTDLARTSVLSWEEEHKTQFQPWSPDSRQRPSAKKVDDVVARSLIVPSASETFILQNSRKASLSIVFRISFNRFGHAVPNITLQPSIPRNLRTPTIDALLDTFEQEFQHLLATSLGPPGIIHLPDLDDDSPNPLVGKFGLLPPISAVIHAFFGIPTDTSSLEEEESDEQSQD</sequence>
<name>A0A317XX57_9BASI</name>
<dbReference type="EMBL" id="KZ819188">
    <property type="protein sequence ID" value="PWZ02865.1"/>
    <property type="molecule type" value="Genomic_DNA"/>
</dbReference>
<feature type="compositionally biased region" description="Low complexity" evidence="1">
    <location>
        <begin position="78"/>
        <end position="88"/>
    </location>
</feature>
<reference evidence="2 3" key="1">
    <citation type="journal article" date="2018" name="Mol. Biol. Evol.">
        <title>Broad Genomic Sampling Reveals a Smut Pathogenic Ancestry of the Fungal Clade Ustilaginomycotina.</title>
        <authorList>
            <person name="Kijpornyongpan T."/>
            <person name="Mondo S.J."/>
            <person name="Barry K."/>
            <person name="Sandor L."/>
            <person name="Lee J."/>
            <person name="Lipzen A."/>
            <person name="Pangilinan J."/>
            <person name="LaButti K."/>
            <person name="Hainaut M."/>
            <person name="Henrissat B."/>
            <person name="Grigoriev I.V."/>
            <person name="Spatafora J.W."/>
            <person name="Aime M.C."/>
        </authorList>
    </citation>
    <scope>NUCLEOTIDE SEQUENCE [LARGE SCALE GENOMIC DNA]</scope>
    <source>
        <strain evidence="2 3">MCA 3645</strain>
    </source>
</reference>
<protein>
    <submittedName>
        <fullName evidence="2">Uncharacterized protein</fullName>
    </submittedName>
</protein>
<accession>A0A317XX57</accession>
<dbReference type="InParanoid" id="A0A317XX57"/>
<feature type="region of interest" description="Disordered" evidence="1">
    <location>
        <begin position="1"/>
        <end position="33"/>
    </location>
</feature>
<evidence type="ECO:0000313" key="3">
    <source>
        <dbReference type="Proteomes" id="UP000246740"/>
    </source>
</evidence>
<feature type="compositionally biased region" description="Basic and acidic residues" evidence="1">
    <location>
        <begin position="58"/>
        <end position="75"/>
    </location>
</feature>
<dbReference type="Proteomes" id="UP000246740">
    <property type="component" value="Unassembled WGS sequence"/>
</dbReference>
<feature type="region of interest" description="Disordered" evidence="1">
    <location>
        <begin position="58"/>
        <end position="89"/>
    </location>
</feature>
<keyword evidence="3" id="KW-1185">Reference proteome</keyword>